<dbReference type="CDD" id="cd09086">
    <property type="entry name" value="ExoIII-like_AP-endo"/>
    <property type="match status" value="1"/>
</dbReference>
<evidence type="ECO:0000256" key="4">
    <source>
        <dbReference type="ARBA" id="ARBA00022723"/>
    </source>
</evidence>
<dbReference type="GO" id="GO:0008311">
    <property type="term" value="F:double-stranded DNA 3'-5' DNA exonuclease activity"/>
    <property type="evidence" value="ECO:0007669"/>
    <property type="project" value="UniProtKB-EC"/>
</dbReference>
<keyword evidence="5 8" id="KW-0378">Hydrolase</keyword>
<accession>A0A1J5QU67</accession>
<protein>
    <submittedName>
        <fullName evidence="8">Exodeoxyribonuclease III</fullName>
        <ecNumber evidence="8">3.1.11.2</ecNumber>
    </submittedName>
</protein>
<comment type="cofactor">
    <cofactor evidence="1">
        <name>Mn(2+)</name>
        <dbReference type="ChEBI" id="CHEBI:29035"/>
    </cofactor>
</comment>
<dbReference type="NCBIfam" id="TIGR00633">
    <property type="entry name" value="xth"/>
    <property type="match status" value="1"/>
</dbReference>
<dbReference type="PROSITE" id="PS00728">
    <property type="entry name" value="AP_NUCLEASE_F1_3"/>
    <property type="match status" value="1"/>
</dbReference>
<proteinExistence type="inferred from homology"/>
<dbReference type="InterPro" id="IPR020848">
    <property type="entry name" value="AP_endonuclease_F1_CS"/>
</dbReference>
<evidence type="ECO:0000256" key="3">
    <source>
        <dbReference type="ARBA" id="ARBA00007092"/>
    </source>
</evidence>
<keyword evidence="6" id="KW-0460">Magnesium</keyword>
<dbReference type="InterPro" id="IPR037493">
    <property type="entry name" value="ExoIII-like"/>
</dbReference>
<dbReference type="GO" id="GO:0004519">
    <property type="term" value="F:endonuclease activity"/>
    <property type="evidence" value="ECO:0007669"/>
    <property type="project" value="InterPro"/>
</dbReference>
<dbReference type="PANTHER" id="PTHR43250:SF2">
    <property type="entry name" value="EXODEOXYRIBONUCLEASE III"/>
    <property type="match status" value="1"/>
</dbReference>
<evidence type="ECO:0000256" key="2">
    <source>
        <dbReference type="ARBA" id="ARBA00001946"/>
    </source>
</evidence>
<evidence type="ECO:0000256" key="1">
    <source>
        <dbReference type="ARBA" id="ARBA00001936"/>
    </source>
</evidence>
<dbReference type="GO" id="GO:0046872">
    <property type="term" value="F:metal ion binding"/>
    <property type="evidence" value="ECO:0007669"/>
    <property type="project" value="UniProtKB-KW"/>
</dbReference>
<sequence>MLTIATWNVNSIKARLDHLLQWLDQARPDVALLQELKCQEADFPRLELESRGWHLAVSGQKTYNGVAILSRLPLVETARGLAGDNGEARYIEARLEGGLTVASVYVPMGQATDSEKFPFKLGFLDGLYARAQALLAAEAPFVLGGDYNVAPGPDDVFDVSAMTGQVLYTLEERAKFRRLLHLGLTDCFRVFNREPAQFSWWDYRGGAWPRNLGLRIDHLLASPQAADRLTAAGIDKTPRGWDKASDHTPVWCRLADPT</sequence>
<dbReference type="EC" id="3.1.11.2" evidence="8"/>
<evidence type="ECO:0000256" key="6">
    <source>
        <dbReference type="ARBA" id="ARBA00022842"/>
    </source>
</evidence>
<dbReference type="GO" id="GO:0003677">
    <property type="term" value="F:DNA binding"/>
    <property type="evidence" value="ECO:0007669"/>
    <property type="project" value="InterPro"/>
</dbReference>
<dbReference type="EMBL" id="MLJW01000434">
    <property type="protein sequence ID" value="OIQ87201.1"/>
    <property type="molecule type" value="Genomic_DNA"/>
</dbReference>
<dbReference type="NCBIfam" id="TIGR00195">
    <property type="entry name" value="exoDNase_III"/>
    <property type="match status" value="1"/>
</dbReference>
<dbReference type="Gene3D" id="3.60.10.10">
    <property type="entry name" value="Endonuclease/exonuclease/phosphatase"/>
    <property type="match status" value="1"/>
</dbReference>
<evidence type="ECO:0000256" key="5">
    <source>
        <dbReference type="ARBA" id="ARBA00022801"/>
    </source>
</evidence>
<keyword evidence="4" id="KW-0479">Metal-binding</keyword>
<dbReference type="InterPro" id="IPR004808">
    <property type="entry name" value="AP_endonuc_1"/>
</dbReference>
<comment type="cofactor">
    <cofactor evidence="2">
        <name>Mg(2+)</name>
        <dbReference type="ChEBI" id="CHEBI:18420"/>
    </cofactor>
</comment>
<dbReference type="GO" id="GO:0006281">
    <property type="term" value="P:DNA repair"/>
    <property type="evidence" value="ECO:0007669"/>
    <property type="project" value="InterPro"/>
</dbReference>
<dbReference type="Pfam" id="PF03372">
    <property type="entry name" value="Exo_endo_phos"/>
    <property type="match status" value="1"/>
</dbReference>
<comment type="caution">
    <text evidence="8">The sequence shown here is derived from an EMBL/GenBank/DDBJ whole genome shotgun (WGS) entry which is preliminary data.</text>
</comment>
<gene>
    <name evidence="8" type="primary">xthA_7</name>
    <name evidence="8" type="ORF">GALL_309280</name>
</gene>
<dbReference type="PANTHER" id="PTHR43250">
    <property type="entry name" value="EXODEOXYRIBONUCLEASE III"/>
    <property type="match status" value="1"/>
</dbReference>
<name>A0A1J5QU67_9ZZZZ</name>
<dbReference type="PROSITE" id="PS51435">
    <property type="entry name" value="AP_NUCLEASE_F1_4"/>
    <property type="match status" value="1"/>
</dbReference>
<dbReference type="SUPFAM" id="SSF56219">
    <property type="entry name" value="DNase I-like"/>
    <property type="match status" value="1"/>
</dbReference>
<evidence type="ECO:0000259" key="7">
    <source>
        <dbReference type="Pfam" id="PF03372"/>
    </source>
</evidence>
<feature type="domain" description="Endonuclease/exonuclease/phosphatase" evidence="7">
    <location>
        <begin position="5"/>
        <end position="247"/>
    </location>
</feature>
<evidence type="ECO:0000313" key="8">
    <source>
        <dbReference type="EMBL" id="OIQ87201.1"/>
    </source>
</evidence>
<dbReference type="AlphaFoldDB" id="A0A1J5QU67"/>
<reference evidence="8" key="1">
    <citation type="submission" date="2016-10" db="EMBL/GenBank/DDBJ databases">
        <title>Sequence of Gallionella enrichment culture.</title>
        <authorList>
            <person name="Poehlein A."/>
            <person name="Muehling M."/>
            <person name="Daniel R."/>
        </authorList>
    </citation>
    <scope>NUCLEOTIDE SEQUENCE</scope>
</reference>
<organism evidence="8">
    <name type="scientific">mine drainage metagenome</name>
    <dbReference type="NCBI Taxonomy" id="410659"/>
    <lineage>
        <taxon>unclassified sequences</taxon>
        <taxon>metagenomes</taxon>
        <taxon>ecological metagenomes</taxon>
    </lineage>
</organism>
<comment type="similarity">
    <text evidence="3">Belongs to the DNA repair enzymes AP/ExoA family.</text>
</comment>
<dbReference type="InterPro" id="IPR036691">
    <property type="entry name" value="Endo/exonu/phosph_ase_sf"/>
</dbReference>
<dbReference type="InterPro" id="IPR005135">
    <property type="entry name" value="Endo/exonuclease/phosphatase"/>
</dbReference>